<dbReference type="FunFam" id="3.40.50.720:FF:000131">
    <property type="entry name" value="Short-chain dehydrogenase/reductase 3"/>
    <property type="match status" value="1"/>
</dbReference>
<keyword evidence="3" id="KW-0812">Transmembrane</keyword>
<dbReference type="InterPro" id="IPR057326">
    <property type="entry name" value="KR_dom"/>
</dbReference>
<dbReference type="Pfam" id="PF10615">
    <property type="entry name" value="DUF2470"/>
    <property type="match status" value="1"/>
</dbReference>
<dbReference type="SMART" id="SM00822">
    <property type="entry name" value="PKS_KR"/>
    <property type="match status" value="1"/>
</dbReference>
<dbReference type="Gene3D" id="3.40.50.720">
    <property type="entry name" value="NAD(P)-binding Rossmann-like Domain"/>
    <property type="match status" value="1"/>
</dbReference>
<dbReference type="InterPro" id="IPR036291">
    <property type="entry name" value="NAD(P)-bd_dom_sf"/>
</dbReference>
<dbReference type="GeneID" id="85223725"/>
<dbReference type="SUPFAM" id="SSF51735">
    <property type="entry name" value="NAD(P)-binding Rossmann-fold domains"/>
    <property type="match status" value="1"/>
</dbReference>
<keyword evidence="6" id="KW-0560">Oxidoreductase</keyword>
<evidence type="ECO:0000256" key="7">
    <source>
        <dbReference type="ARBA" id="ARBA00023098"/>
    </source>
</evidence>
<reference evidence="14" key="1">
    <citation type="submission" date="2023-03" db="EMBL/GenBank/DDBJ databases">
        <title>Mating type loci evolution in Malassezia.</title>
        <authorList>
            <person name="Coelho M.A."/>
        </authorList>
    </citation>
    <scope>NUCLEOTIDE SEQUENCE</scope>
    <source>
        <strain evidence="14">CBS 9431</strain>
    </source>
</reference>
<evidence type="ECO:0000256" key="10">
    <source>
        <dbReference type="ARBA" id="ARBA00068717"/>
    </source>
</evidence>
<keyword evidence="15" id="KW-1185">Reference proteome</keyword>
<evidence type="ECO:0000256" key="5">
    <source>
        <dbReference type="ARBA" id="ARBA00022989"/>
    </source>
</evidence>
<dbReference type="PROSITE" id="PS00061">
    <property type="entry name" value="ADH_SHORT"/>
    <property type="match status" value="1"/>
</dbReference>
<evidence type="ECO:0000256" key="1">
    <source>
        <dbReference type="ARBA" id="ARBA00004141"/>
    </source>
</evidence>
<gene>
    <name evidence="14" type="ORF">MJAP1_000076</name>
</gene>
<dbReference type="PANTHER" id="PTHR24322:SF736">
    <property type="entry name" value="RETINOL DEHYDROGENASE 10"/>
    <property type="match status" value="1"/>
</dbReference>
<dbReference type="AlphaFoldDB" id="A0AAF0EXS5"/>
<dbReference type="PRINTS" id="PR00080">
    <property type="entry name" value="SDRFAMILY"/>
</dbReference>
<comment type="similarity">
    <text evidence="2 12">Belongs to the short-chain dehydrogenases/reductases (SDR) family.</text>
</comment>
<keyword evidence="4" id="KW-0521">NADP</keyword>
<dbReference type="PRINTS" id="PR00081">
    <property type="entry name" value="GDHRDH"/>
</dbReference>
<feature type="domain" description="Ketoreductase" evidence="13">
    <location>
        <begin position="223"/>
        <end position="386"/>
    </location>
</feature>
<evidence type="ECO:0000256" key="4">
    <source>
        <dbReference type="ARBA" id="ARBA00022857"/>
    </source>
</evidence>
<evidence type="ECO:0000256" key="12">
    <source>
        <dbReference type="RuleBase" id="RU000363"/>
    </source>
</evidence>
<proteinExistence type="inferred from homology"/>
<dbReference type="PANTHER" id="PTHR24322">
    <property type="entry name" value="PKSB"/>
    <property type="match status" value="1"/>
</dbReference>
<evidence type="ECO:0000256" key="6">
    <source>
        <dbReference type="ARBA" id="ARBA00023002"/>
    </source>
</evidence>
<keyword evidence="8" id="KW-0472">Membrane</keyword>
<comment type="subcellular location">
    <subcellularLocation>
        <location evidence="1">Membrane</location>
        <topology evidence="1">Multi-pass membrane protein</topology>
    </subcellularLocation>
</comment>
<dbReference type="Proteomes" id="UP001217754">
    <property type="component" value="Chromosome 1"/>
</dbReference>
<accession>A0AAF0EXS5</accession>
<evidence type="ECO:0000313" key="14">
    <source>
        <dbReference type="EMBL" id="WFD37134.1"/>
    </source>
</evidence>
<protein>
    <recommendedName>
        <fullName evidence="10">Short-chain dehydrogenase/reductase 3</fullName>
    </recommendedName>
    <alternativeName>
        <fullName evidence="11">Retinal short-chain dehydrogenase/reductase 1</fullName>
    </alternativeName>
</protein>
<evidence type="ECO:0000259" key="13">
    <source>
        <dbReference type="SMART" id="SM00822"/>
    </source>
</evidence>
<dbReference type="InterPro" id="IPR020904">
    <property type="entry name" value="Sc_DH/Rdtase_CS"/>
</dbReference>
<evidence type="ECO:0000256" key="3">
    <source>
        <dbReference type="ARBA" id="ARBA00022692"/>
    </source>
</evidence>
<dbReference type="GO" id="GO:0052650">
    <property type="term" value="F:all-trans-retinol dehydrogenase (NADP+) activity"/>
    <property type="evidence" value="ECO:0007669"/>
    <property type="project" value="UniProtKB-ARBA"/>
</dbReference>
<evidence type="ECO:0000256" key="8">
    <source>
        <dbReference type="ARBA" id="ARBA00023136"/>
    </source>
</evidence>
<evidence type="ECO:0000256" key="2">
    <source>
        <dbReference type="ARBA" id="ARBA00006484"/>
    </source>
</evidence>
<dbReference type="RefSeq" id="XP_060120031.1">
    <property type="nucleotide sequence ID" value="XM_060264048.1"/>
</dbReference>
<dbReference type="GO" id="GO:0016020">
    <property type="term" value="C:membrane"/>
    <property type="evidence" value="ECO:0007669"/>
    <property type="project" value="UniProtKB-SubCell"/>
</dbReference>
<dbReference type="CDD" id="cd05339">
    <property type="entry name" value="17beta-HSDXI-like_SDR_c"/>
    <property type="match status" value="1"/>
</dbReference>
<name>A0AAF0EXS5_9BASI</name>
<keyword evidence="5" id="KW-1133">Transmembrane helix</keyword>
<evidence type="ECO:0000313" key="15">
    <source>
        <dbReference type="Proteomes" id="UP001217754"/>
    </source>
</evidence>
<sequence>MFHGKLAQLPKWTKMEHISSRGMVIRYSSPSSKGPVVDESVMPAISIPFEPPLETTMDARKRLVAMSESCEIANAKFAQASSPEFWSKYNMDVLLQWTDRVLMHPATLTVLAVLAILLASPSPLQSVALNDDRRTDSEQVAFTAYTYVIHCVHMVVHAVRLPLQLLILPLAVILFIRFLGWLSSAWSNAAPMPNDIAELPTWVMSTLLTPTLPPLTSEQWREEKVVITGGARGLGAVLARRLADKGAHVITLDVAKSTVKHANVVAYRCDISKQNEVLSVTRNILHRHGAPTMLINNAAVRNGYPLLDVSVSDIARVMDTNTMAHFWTLKEFLPSMVEKKRGHIITVSSMMGQTGVAQMVDYVASKHALVGLHDSLRFELDSIYKTPFVRTTIVTTGHLQETSMFSGIQYNAFARFFAPPVSTSSVADAVVDALESQESRTVALPWYAAWTPALRLLPSFARDGVQALLGANHSMTTAPKAAPDSSADALST</sequence>
<keyword evidence="7" id="KW-0443">Lipid metabolism</keyword>
<comment type="function">
    <text evidence="9">Catalyzes the reduction of all-trans-retinal to all-trans-retinol in the presence of NADPH.</text>
</comment>
<evidence type="ECO:0000256" key="9">
    <source>
        <dbReference type="ARBA" id="ARBA00059620"/>
    </source>
</evidence>
<dbReference type="Pfam" id="PF00106">
    <property type="entry name" value="adh_short"/>
    <property type="match status" value="1"/>
</dbReference>
<evidence type="ECO:0000256" key="11">
    <source>
        <dbReference type="ARBA" id="ARBA00082544"/>
    </source>
</evidence>
<dbReference type="InterPro" id="IPR019595">
    <property type="entry name" value="DUF2470"/>
</dbReference>
<dbReference type="EMBL" id="CP119958">
    <property type="protein sequence ID" value="WFD37134.1"/>
    <property type="molecule type" value="Genomic_DNA"/>
</dbReference>
<dbReference type="InterPro" id="IPR002347">
    <property type="entry name" value="SDR_fam"/>
</dbReference>
<organism evidence="14 15">
    <name type="scientific">Malassezia japonica</name>
    <dbReference type="NCBI Taxonomy" id="223818"/>
    <lineage>
        <taxon>Eukaryota</taxon>
        <taxon>Fungi</taxon>
        <taxon>Dikarya</taxon>
        <taxon>Basidiomycota</taxon>
        <taxon>Ustilaginomycotina</taxon>
        <taxon>Malasseziomycetes</taxon>
        <taxon>Malasseziales</taxon>
        <taxon>Malasseziaceae</taxon>
        <taxon>Malassezia</taxon>
    </lineage>
</organism>